<dbReference type="Gene3D" id="3.60.21.10">
    <property type="match status" value="1"/>
</dbReference>
<dbReference type="PANTHER" id="PTHR11124">
    <property type="entry name" value="VACUOLAR SORTING PROTEIN VPS29"/>
    <property type="match status" value="1"/>
</dbReference>
<reference evidence="4 5" key="1">
    <citation type="submission" date="2021-05" db="EMBL/GenBank/DDBJ databases">
        <title>Staphylococcus fleurettii isolated from lake water in First Nation community in Manitoba, Canada.</title>
        <authorList>
            <person name="Bashar S."/>
            <person name="Murdock A."/>
            <person name="Patidar R."/>
            <person name="Golding G."/>
            <person name="Farenhorst A."/>
            <person name="Kumar A."/>
        </authorList>
    </citation>
    <scope>NUCLEOTIDE SEQUENCE [LARGE SCALE GENOMIC DNA]</scope>
    <source>
        <strain evidence="4 5">SF002</strain>
    </source>
</reference>
<comment type="similarity">
    <text evidence="1 2">Belongs to the metallophosphoesterase superfamily. YfcE family.</text>
</comment>
<evidence type="ECO:0000256" key="2">
    <source>
        <dbReference type="RuleBase" id="RU362039"/>
    </source>
</evidence>
<name>A0ABS5MK88_9STAP</name>
<organism evidence="4 5">
    <name type="scientific">Mammaliicoccus fleurettii</name>
    <dbReference type="NCBI Taxonomy" id="150056"/>
    <lineage>
        <taxon>Bacteria</taxon>
        <taxon>Bacillati</taxon>
        <taxon>Bacillota</taxon>
        <taxon>Bacilli</taxon>
        <taxon>Bacillales</taxon>
        <taxon>Staphylococcaceae</taxon>
        <taxon>Mammaliicoccus</taxon>
    </lineage>
</organism>
<sequence>MRWIIVSDNHGEQGILHEIYDKYKEADLFLHLGDSEFDYDDTELTFYKRVKGNCDFDPRFPIEEQGEVKGIGYFYTHGHRYEVKGARDVLSAHAKKANANFAFYGHSHVALCESIDGVYCINPGSISQTRGKWEETYAVIDFDSELNNASLTFLNRNHEEIEKQSLAL</sequence>
<dbReference type="InterPro" id="IPR024654">
    <property type="entry name" value="Calcineurin-like_PHP_lpxH"/>
</dbReference>
<accession>A0ABS5MK88</accession>
<gene>
    <name evidence="4" type="ORF">JJQ58_01080</name>
</gene>
<dbReference type="EMBL" id="JAGXBM010000001">
    <property type="protein sequence ID" value="MBS3696071.1"/>
    <property type="molecule type" value="Genomic_DNA"/>
</dbReference>
<evidence type="ECO:0000259" key="3">
    <source>
        <dbReference type="Pfam" id="PF12850"/>
    </source>
</evidence>
<dbReference type="InterPro" id="IPR000979">
    <property type="entry name" value="Phosphodiesterase_MJ0936/Vps29"/>
</dbReference>
<dbReference type="Pfam" id="PF12850">
    <property type="entry name" value="Metallophos_2"/>
    <property type="match status" value="1"/>
</dbReference>
<proteinExistence type="inferred from homology"/>
<dbReference type="EC" id="3.1.4.-" evidence="2"/>
<dbReference type="Proteomes" id="UP000681586">
    <property type="component" value="Unassembled WGS sequence"/>
</dbReference>
<keyword evidence="2" id="KW-0479">Metal-binding</keyword>
<comment type="cofactor">
    <cofactor evidence="2">
        <name>a divalent metal cation</name>
        <dbReference type="ChEBI" id="CHEBI:60240"/>
    </cofactor>
</comment>
<feature type="domain" description="Calcineurin-like phosphoesterase" evidence="3">
    <location>
        <begin position="1"/>
        <end position="144"/>
    </location>
</feature>
<dbReference type="RefSeq" id="WP_107509583.1">
    <property type="nucleotide sequence ID" value="NZ_JAEPSA010000003.1"/>
</dbReference>
<evidence type="ECO:0000313" key="5">
    <source>
        <dbReference type="Proteomes" id="UP000681586"/>
    </source>
</evidence>
<evidence type="ECO:0000256" key="1">
    <source>
        <dbReference type="ARBA" id="ARBA00008950"/>
    </source>
</evidence>
<protein>
    <recommendedName>
        <fullName evidence="2">Phosphoesterase</fullName>
        <ecNumber evidence="2">3.1.4.-</ecNumber>
    </recommendedName>
</protein>
<dbReference type="InterPro" id="IPR029052">
    <property type="entry name" value="Metallo-depent_PP-like"/>
</dbReference>
<comment type="caution">
    <text evidence="4">The sequence shown here is derived from an EMBL/GenBank/DDBJ whole genome shotgun (WGS) entry which is preliminary data.</text>
</comment>
<keyword evidence="5" id="KW-1185">Reference proteome</keyword>
<dbReference type="SUPFAM" id="SSF56300">
    <property type="entry name" value="Metallo-dependent phosphatases"/>
    <property type="match status" value="1"/>
</dbReference>
<evidence type="ECO:0000313" key="4">
    <source>
        <dbReference type="EMBL" id="MBS3696071.1"/>
    </source>
</evidence>
<dbReference type="NCBIfam" id="TIGR00040">
    <property type="entry name" value="yfcE"/>
    <property type="match status" value="1"/>
</dbReference>